<dbReference type="PROSITE" id="PS00135">
    <property type="entry name" value="TRYPSIN_SER"/>
    <property type="match status" value="1"/>
</dbReference>
<dbReference type="CDD" id="cd00190">
    <property type="entry name" value="Tryp_SPc"/>
    <property type="match status" value="1"/>
</dbReference>
<dbReference type="PANTHER" id="PTHR24257">
    <property type="entry name" value="CHYMOTRYPSIN-LIKE ELASTASE FAMILY MEMBER"/>
    <property type="match status" value="1"/>
</dbReference>
<dbReference type="KEGG" id="muo:115479506"/>
<protein>
    <submittedName>
        <fullName evidence="11">Neutrophil elastase-like</fullName>
    </submittedName>
</protein>
<dbReference type="GeneID" id="115479506"/>
<dbReference type="SMART" id="SM00020">
    <property type="entry name" value="Tryp_SPc"/>
    <property type="match status" value="1"/>
</dbReference>
<dbReference type="InterPro" id="IPR018114">
    <property type="entry name" value="TRYPSIN_HIS"/>
</dbReference>
<feature type="domain" description="Peptidase S1" evidence="9">
    <location>
        <begin position="29"/>
        <end position="247"/>
    </location>
</feature>
<evidence type="ECO:0000256" key="1">
    <source>
        <dbReference type="ARBA" id="ARBA00022670"/>
    </source>
</evidence>
<dbReference type="GO" id="GO:0006508">
    <property type="term" value="P:proteolysis"/>
    <property type="evidence" value="ECO:0007669"/>
    <property type="project" value="UniProtKB-KW"/>
</dbReference>
<accession>A0A6P7Z761</accession>
<evidence type="ECO:0000256" key="5">
    <source>
        <dbReference type="ARBA" id="ARBA00023157"/>
    </source>
</evidence>
<dbReference type="InterPro" id="IPR001254">
    <property type="entry name" value="Trypsin_dom"/>
</dbReference>
<dbReference type="PANTHER" id="PTHR24257:SF15">
    <property type="entry name" value="MYELOBLASTIN"/>
    <property type="match status" value="1"/>
</dbReference>
<dbReference type="InterPro" id="IPR033116">
    <property type="entry name" value="TRYPSIN_SER"/>
</dbReference>
<keyword evidence="4 7" id="KW-0720">Serine protease</keyword>
<dbReference type="InterPro" id="IPR001314">
    <property type="entry name" value="Peptidase_S1A"/>
</dbReference>
<dbReference type="InterPro" id="IPR009003">
    <property type="entry name" value="Peptidase_S1_PA"/>
</dbReference>
<evidence type="ECO:0000256" key="3">
    <source>
        <dbReference type="ARBA" id="ARBA00022801"/>
    </source>
</evidence>
<keyword evidence="10" id="KW-1185">Reference proteome</keyword>
<dbReference type="OrthoDB" id="8440449at2759"/>
<feature type="chain" id="PRO_5028144882" evidence="8">
    <location>
        <begin position="23"/>
        <end position="248"/>
    </location>
</feature>
<dbReference type="GO" id="GO:0004252">
    <property type="term" value="F:serine-type endopeptidase activity"/>
    <property type="evidence" value="ECO:0007669"/>
    <property type="project" value="InterPro"/>
</dbReference>
<keyword evidence="3 7" id="KW-0378">Hydrolase</keyword>
<dbReference type="Proteomes" id="UP000515156">
    <property type="component" value="Chromosome 11"/>
</dbReference>
<dbReference type="RefSeq" id="XP_030073308.1">
    <property type="nucleotide sequence ID" value="XM_030217448.1"/>
</dbReference>
<dbReference type="PROSITE" id="PS50240">
    <property type="entry name" value="TRYPSIN_DOM"/>
    <property type="match status" value="1"/>
</dbReference>
<evidence type="ECO:0000256" key="2">
    <source>
        <dbReference type="ARBA" id="ARBA00022729"/>
    </source>
</evidence>
<sequence length="248" mass="26644">MTLLWLLSSALWVLSTVYPSQGGSLQSWIVGGKEAIPNSWPFIASLQIQGQHFCGGSLIAPNFLITAAHCLMDLNPSFVTIVLGAHSLSANEATRQTFRISRIFENGFNPRTLENDILVVKLNRAADLNATVQTVKLPKQNQTVPTGTQCVTAGWGQLATQGPSSDQLQELNVTTTGNRLCRSTNICTRVSMRQAGICFGDSGGPLVCNDILHGLSSFIIRSCGSGVAPDFFARVALFRSFIDSALAN</sequence>
<dbReference type="InterPro" id="IPR050850">
    <property type="entry name" value="Peptidase_S1_Elastase_sf"/>
</dbReference>
<dbReference type="AlphaFoldDB" id="A0A6P7Z761"/>
<dbReference type="Pfam" id="PF00089">
    <property type="entry name" value="Trypsin"/>
    <property type="match status" value="1"/>
</dbReference>
<keyword evidence="2 8" id="KW-0732">Signal</keyword>
<dbReference type="InParanoid" id="A0A6P7Z761"/>
<reference evidence="11" key="2">
    <citation type="submission" date="2025-08" db="UniProtKB">
        <authorList>
            <consortium name="RefSeq"/>
        </authorList>
    </citation>
    <scope>IDENTIFICATION</scope>
</reference>
<gene>
    <name evidence="11" type="primary">LOC115479506</name>
</gene>
<evidence type="ECO:0000256" key="4">
    <source>
        <dbReference type="ARBA" id="ARBA00022825"/>
    </source>
</evidence>
<evidence type="ECO:0000256" key="6">
    <source>
        <dbReference type="ARBA" id="ARBA00023180"/>
    </source>
</evidence>
<dbReference type="FunFam" id="2.40.10.10:FF:000052">
    <property type="entry name" value="Neutrophil elastase"/>
    <property type="match status" value="1"/>
</dbReference>
<dbReference type="FunCoup" id="A0A6P7Z761">
    <property type="interactions" value="255"/>
</dbReference>
<evidence type="ECO:0000256" key="7">
    <source>
        <dbReference type="RuleBase" id="RU363034"/>
    </source>
</evidence>
<dbReference type="SUPFAM" id="SSF50494">
    <property type="entry name" value="Trypsin-like serine proteases"/>
    <property type="match status" value="1"/>
</dbReference>
<reference evidence="10" key="1">
    <citation type="submission" date="2024-06" db="UniProtKB">
        <authorList>
            <consortium name="RefSeq"/>
        </authorList>
    </citation>
    <scope>NUCLEOTIDE SEQUENCE [LARGE SCALE GENOMIC DNA]</scope>
</reference>
<feature type="signal peptide" evidence="8">
    <location>
        <begin position="1"/>
        <end position="22"/>
    </location>
</feature>
<evidence type="ECO:0000313" key="11">
    <source>
        <dbReference type="RefSeq" id="XP_030073308.1"/>
    </source>
</evidence>
<dbReference type="FunFam" id="2.40.10.10:FF:000068">
    <property type="entry name" value="transmembrane protease serine 2"/>
    <property type="match status" value="1"/>
</dbReference>
<proteinExistence type="predicted"/>
<evidence type="ECO:0000256" key="8">
    <source>
        <dbReference type="SAM" id="SignalP"/>
    </source>
</evidence>
<name>A0A6P7Z761_9AMPH</name>
<dbReference type="Gene3D" id="2.40.10.10">
    <property type="entry name" value="Trypsin-like serine proteases"/>
    <property type="match status" value="2"/>
</dbReference>
<dbReference type="PROSITE" id="PS00134">
    <property type="entry name" value="TRYPSIN_HIS"/>
    <property type="match status" value="1"/>
</dbReference>
<dbReference type="GO" id="GO:0005737">
    <property type="term" value="C:cytoplasm"/>
    <property type="evidence" value="ECO:0007669"/>
    <property type="project" value="UniProtKB-ARBA"/>
</dbReference>
<dbReference type="GO" id="GO:0005615">
    <property type="term" value="C:extracellular space"/>
    <property type="evidence" value="ECO:0007669"/>
    <property type="project" value="TreeGrafter"/>
</dbReference>
<dbReference type="InterPro" id="IPR043504">
    <property type="entry name" value="Peptidase_S1_PA_chymotrypsin"/>
</dbReference>
<keyword evidence="1 7" id="KW-0645">Protease</keyword>
<evidence type="ECO:0000313" key="10">
    <source>
        <dbReference type="Proteomes" id="UP000515156"/>
    </source>
</evidence>
<keyword evidence="6" id="KW-0325">Glycoprotein</keyword>
<dbReference type="PRINTS" id="PR00722">
    <property type="entry name" value="CHYMOTRYPSIN"/>
</dbReference>
<keyword evidence="5" id="KW-1015">Disulfide bond</keyword>
<evidence type="ECO:0000259" key="9">
    <source>
        <dbReference type="PROSITE" id="PS50240"/>
    </source>
</evidence>
<organism evidence="10 11">
    <name type="scientific">Microcaecilia unicolor</name>
    <dbReference type="NCBI Taxonomy" id="1415580"/>
    <lineage>
        <taxon>Eukaryota</taxon>
        <taxon>Metazoa</taxon>
        <taxon>Chordata</taxon>
        <taxon>Craniata</taxon>
        <taxon>Vertebrata</taxon>
        <taxon>Euteleostomi</taxon>
        <taxon>Amphibia</taxon>
        <taxon>Gymnophiona</taxon>
        <taxon>Siphonopidae</taxon>
        <taxon>Microcaecilia</taxon>
    </lineage>
</organism>